<dbReference type="AlphaFoldDB" id="A0A0G3H7V2"/>
<proteinExistence type="predicted"/>
<evidence type="ECO:0000313" key="4">
    <source>
        <dbReference type="Proteomes" id="UP000035540"/>
    </source>
</evidence>
<accession>A0A0G3H7V2</accession>
<dbReference type="PANTHER" id="PTHR35149:SF2">
    <property type="entry name" value="DUF262 DOMAIN-CONTAINING PROTEIN"/>
    <property type="match status" value="1"/>
</dbReference>
<dbReference type="KEGG" id="cted:CTEST_10020"/>
<protein>
    <recommendedName>
        <fullName evidence="5">DUF262 domain-containing protein</fullName>
    </recommendedName>
</protein>
<dbReference type="EMBL" id="CP011545">
    <property type="protein sequence ID" value="AKK09429.1"/>
    <property type="molecule type" value="Genomic_DNA"/>
</dbReference>
<keyword evidence="4" id="KW-1185">Reference proteome</keyword>
<dbReference type="PANTHER" id="PTHR35149">
    <property type="entry name" value="SLL5132 PROTEIN"/>
    <property type="match status" value="1"/>
</dbReference>
<dbReference type="STRING" id="136857.CTEST_10020"/>
<gene>
    <name evidence="3" type="ORF">CTEST_10020</name>
</gene>
<dbReference type="OrthoDB" id="9798761at2"/>
<dbReference type="Pfam" id="PF07510">
    <property type="entry name" value="GmrSD_C"/>
    <property type="match status" value="1"/>
</dbReference>
<dbReference type="InterPro" id="IPR011089">
    <property type="entry name" value="GmrSD_C"/>
</dbReference>
<name>A0A0G3H7V2_9CORY</name>
<feature type="domain" description="GmrSD restriction endonucleases N-terminal" evidence="1">
    <location>
        <begin position="18"/>
        <end position="224"/>
    </location>
</feature>
<evidence type="ECO:0000259" key="2">
    <source>
        <dbReference type="Pfam" id="PF07510"/>
    </source>
</evidence>
<organism evidence="3 4">
    <name type="scientific">Corynebacterium testudinoris</name>
    <dbReference type="NCBI Taxonomy" id="136857"/>
    <lineage>
        <taxon>Bacteria</taxon>
        <taxon>Bacillati</taxon>
        <taxon>Actinomycetota</taxon>
        <taxon>Actinomycetes</taxon>
        <taxon>Mycobacteriales</taxon>
        <taxon>Corynebacteriaceae</taxon>
        <taxon>Corynebacterium</taxon>
    </lineage>
</organism>
<sequence length="820" mass="94195">MILKGQAEVRGEVKSATKIFDSVEKRLVVPVYQRNYDWSRKQCERLFDDLEDLITQGRPKHFFGSIVGNPETSFLWVVIDGQQRLTTLSLLMLALTRALDAGVLETKDKDLANRIRRSFLLINEKSGETKFKLKPVKNDADAYRRLFSDEKYFVEDSNLTSNYRYFIERLARTSLTGDEVWNAIESLDLMILDLEAHDDPQRIFESLNSTGLALSEADKIRNLVLMGQDSDTQEYLYENYWNVMERNVNYRTDWFIRWYLTIRLSRTPNQNAVYDEFKSLLSKRKEPVAEILRELHDYSELFREIDHPSTGNQKLDRVLGRFNLIRGDVLIPLILPLYREMRQGKLSVGEFSRIIRVLETHVFRRTIASVGANSLNKIYATVYNEVRKLRREGDSTLDIVIYLLRRRDHTSGRIPDDEEFSEAFASRNMFRLHKATTRYLFDVLENGDSNDTKDIATALENQAVSIEHIMPQTLSLPWREDLGEDAEEVHRTWLNRIGNLTVTGYNSSYSNLPFLQKRDRENGLRETAYRLNNDIRDCEVWNEVAMRHRTDVLLADALNYWCFPETSFEPVRVAPLTEPMGDDTDFTGRAVAAFEYEGVKVPVRTWAELMPRFLRVLLDEHRSEIINYANTESSALAVLNPDQATPPGVAEVDSALGVQIWSSTWSKVKELRKLFDYLGLDTEELVFTLRRNKDEVETEETVTEASPYEDLISFQELIDDEFSAPNITPVDTESLRNQFVEAFKSHRPVEPLAALNGANLQSLKTSAGAAEATPEQILAAIALTIDTPAMYAPHALHDSMAAGEISRWLESLADAGFQDV</sequence>
<reference evidence="4" key="2">
    <citation type="submission" date="2015-05" db="EMBL/GenBank/DDBJ databases">
        <title>Complete genome sequence of Corynebacterium testudinoris DSM 44614, recovered from necrotic lesions in the mouth of a tortoise.</title>
        <authorList>
            <person name="Ruckert C."/>
            <person name="Albersmeier A."/>
            <person name="Winkler A."/>
            <person name="Tauch A."/>
        </authorList>
    </citation>
    <scope>NUCLEOTIDE SEQUENCE [LARGE SCALE GENOMIC DNA]</scope>
    <source>
        <strain evidence="4">DSM 44614</strain>
    </source>
</reference>
<dbReference type="InterPro" id="IPR004919">
    <property type="entry name" value="GmrSD_N"/>
</dbReference>
<dbReference type="PATRIC" id="fig|136857.5.peg.1990"/>
<evidence type="ECO:0008006" key="5">
    <source>
        <dbReference type="Google" id="ProtNLM"/>
    </source>
</evidence>
<dbReference type="Proteomes" id="UP000035540">
    <property type="component" value="Chromosome"/>
</dbReference>
<reference evidence="3 4" key="1">
    <citation type="journal article" date="2015" name="Genome Announc.">
        <title>Complete Genome Sequence of the Type Strain Corynebacterium testudinoris DSM 44614, Recovered from Necrotic Lesions in the Mouth of a Tortoise.</title>
        <authorList>
            <person name="Ruckert C."/>
            <person name="Kriete M."/>
            <person name="Jaenicke S."/>
            <person name="Winkler A."/>
            <person name="Tauch A."/>
        </authorList>
    </citation>
    <scope>NUCLEOTIDE SEQUENCE [LARGE SCALE GENOMIC DNA]</scope>
    <source>
        <strain evidence="3 4">DSM 44614</strain>
    </source>
</reference>
<feature type="domain" description="GmrSD restriction endonucleases C-terminal" evidence="2">
    <location>
        <begin position="415"/>
        <end position="554"/>
    </location>
</feature>
<evidence type="ECO:0000259" key="1">
    <source>
        <dbReference type="Pfam" id="PF03235"/>
    </source>
</evidence>
<dbReference type="RefSeq" id="WP_158408163.1">
    <property type="nucleotide sequence ID" value="NZ_CP011545.1"/>
</dbReference>
<evidence type="ECO:0000313" key="3">
    <source>
        <dbReference type="EMBL" id="AKK09429.1"/>
    </source>
</evidence>
<dbReference type="Pfam" id="PF03235">
    <property type="entry name" value="GmrSD_N"/>
    <property type="match status" value="1"/>
</dbReference>